<evidence type="ECO:0000313" key="7">
    <source>
        <dbReference type="EMBL" id="EAT45677.1"/>
    </source>
</evidence>
<feature type="chain" id="PRO_5035146765" evidence="5">
    <location>
        <begin position="28"/>
        <end position="261"/>
    </location>
</feature>
<dbReference type="Gene3D" id="3.40.33.10">
    <property type="entry name" value="CAP"/>
    <property type="match status" value="1"/>
</dbReference>
<evidence type="ECO:0000256" key="4">
    <source>
        <dbReference type="ARBA" id="ARBA00022729"/>
    </source>
</evidence>
<dbReference type="OrthoDB" id="414826at2759"/>
<dbReference type="InterPro" id="IPR035940">
    <property type="entry name" value="CAP_sf"/>
</dbReference>
<keyword evidence="4 5" id="KW-0732">Signal</keyword>
<dbReference type="HOGENOM" id="CLU_035730_7_0_1"/>
<evidence type="ECO:0000256" key="5">
    <source>
        <dbReference type="SAM" id="SignalP"/>
    </source>
</evidence>
<sequence length="261" mass="29656">MEFVSHCIWLQLATFFIFVTHLKQIGAYGTPNYCAKDLCSSGKKHIGCNAHRGFASTCIEPKIIPMSTKRKNLILMMHNRLRNLVASGNFSKFEPASNMSLMIWDNELAYLAELNVKQCQMEHDACRSTAQFKYAGQNLAFSWTSGSLKKHNENIRHNIMKWFMEHKDAKMDHIRKFGRTKKPIGHFTAMVRDASSHIGCAMSSYTKTQKGYKGKEFLMACNYATTNILNKSIYVDGKPCSACPKVGRCHTVYTALCDNRN</sequence>
<dbReference type="Pfam" id="PF00188">
    <property type="entry name" value="CAP"/>
    <property type="match status" value="1"/>
</dbReference>
<feature type="signal peptide" evidence="5">
    <location>
        <begin position="1"/>
        <end position="27"/>
    </location>
</feature>
<gene>
    <name evidence="7" type="ORF">AaeL_AAEL003057</name>
</gene>
<dbReference type="InterPro" id="IPR001283">
    <property type="entry name" value="CRISP-related"/>
</dbReference>
<dbReference type="GO" id="GO:0005576">
    <property type="term" value="C:extracellular region"/>
    <property type="evidence" value="ECO:0007669"/>
    <property type="project" value="UniProtKB-SubCell"/>
</dbReference>
<reference evidence="7" key="1">
    <citation type="submission" date="2005-10" db="EMBL/GenBank/DDBJ databases">
        <authorList>
            <person name="Loftus B.J."/>
            <person name="Nene V.M."/>
            <person name="Hannick L.I."/>
            <person name="Bidwell S."/>
            <person name="Haas B."/>
            <person name="Amedeo P."/>
            <person name="Orvis J."/>
            <person name="Wortman J.R."/>
            <person name="White O.R."/>
            <person name="Salzberg S."/>
            <person name="Shumway M."/>
            <person name="Koo H."/>
            <person name="Zhao Y."/>
            <person name="Holmes M."/>
            <person name="Miller J."/>
            <person name="Schatz M."/>
            <person name="Pop M."/>
            <person name="Pai G."/>
            <person name="Utterback T."/>
            <person name="Rogers Y.-H."/>
            <person name="Kravitz S."/>
            <person name="Fraser C.M."/>
        </authorList>
    </citation>
    <scope>NUCLEOTIDE SEQUENCE</scope>
    <source>
        <strain evidence="7">Liverpool</strain>
    </source>
</reference>
<dbReference type="SMART" id="SM00198">
    <property type="entry name" value="SCP"/>
    <property type="match status" value="1"/>
</dbReference>
<accession>Q0IG80</accession>
<evidence type="ECO:0000256" key="2">
    <source>
        <dbReference type="ARBA" id="ARBA00009923"/>
    </source>
</evidence>
<dbReference type="SUPFAM" id="SSF55797">
    <property type="entry name" value="PR-1-like"/>
    <property type="match status" value="1"/>
</dbReference>
<evidence type="ECO:0000256" key="1">
    <source>
        <dbReference type="ARBA" id="ARBA00004613"/>
    </source>
</evidence>
<dbReference type="CDD" id="cd05380">
    <property type="entry name" value="CAP_euk"/>
    <property type="match status" value="1"/>
</dbReference>
<dbReference type="InterPro" id="IPR014044">
    <property type="entry name" value="CAP_dom"/>
</dbReference>
<comment type="similarity">
    <text evidence="2">Belongs to the CRISP family.</text>
</comment>
<name>Q0IG80_AEDAE</name>
<dbReference type="Proteomes" id="UP000682892">
    <property type="component" value="Chromosome 2"/>
</dbReference>
<dbReference type="OMA" id="DAKMDHI"/>
<comment type="subcellular location">
    <subcellularLocation>
        <location evidence="1">Secreted</location>
    </subcellularLocation>
</comment>
<evidence type="ECO:0000256" key="3">
    <source>
        <dbReference type="ARBA" id="ARBA00022525"/>
    </source>
</evidence>
<reference evidence="7" key="2">
    <citation type="journal article" date="2007" name="Science">
        <title>Genome sequence of Aedes aegypti, a major arbovirus vector.</title>
        <authorList>
            <person name="Nene V."/>
            <person name="Wortman J.R."/>
            <person name="Lawson D."/>
            <person name="Haas B."/>
            <person name="Kodira C."/>
            <person name="Tu Z.J."/>
            <person name="Loftus B."/>
            <person name="Xi Z."/>
            <person name="Megy K."/>
            <person name="Grabherr M."/>
            <person name="Ren Q."/>
            <person name="Zdobnov E.M."/>
            <person name="Lobo N.F."/>
            <person name="Campbell K.S."/>
            <person name="Brown S.E."/>
            <person name="Bonaldo M.F."/>
            <person name="Zhu J."/>
            <person name="Sinkins S.P."/>
            <person name="Hogenkamp D.G."/>
            <person name="Amedeo P."/>
            <person name="Arensburger P."/>
            <person name="Atkinson P.W."/>
            <person name="Bidwell S."/>
            <person name="Biedler J."/>
            <person name="Birney E."/>
            <person name="Bruggner R.V."/>
            <person name="Costas J."/>
            <person name="Coy M.R."/>
            <person name="Crabtree J."/>
            <person name="Crawford M."/>
            <person name="Debruyn B."/>
            <person name="Decaprio D."/>
            <person name="Eiglmeier K."/>
            <person name="Eisenstadt E."/>
            <person name="El-Dorry H."/>
            <person name="Gelbart W.M."/>
            <person name="Gomes S.L."/>
            <person name="Hammond M."/>
            <person name="Hannick L.I."/>
            <person name="Hogan J.R."/>
            <person name="Holmes M.H."/>
            <person name="Jaffe D."/>
            <person name="Johnston J.S."/>
            <person name="Kennedy R.C."/>
            <person name="Koo H."/>
            <person name="Kravitz S."/>
            <person name="Kriventseva E.V."/>
            <person name="Kulp D."/>
            <person name="Labutti K."/>
            <person name="Lee E."/>
            <person name="Li S."/>
            <person name="Lovin D.D."/>
            <person name="Mao C."/>
            <person name="Mauceli E."/>
            <person name="Menck C.F."/>
            <person name="Miller J.R."/>
            <person name="Montgomery P."/>
            <person name="Mori A."/>
            <person name="Nascimento A.L."/>
            <person name="Naveira H.F."/>
            <person name="Nusbaum C."/>
            <person name="O'leary S."/>
            <person name="Orvis J."/>
            <person name="Pertea M."/>
            <person name="Quesneville H."/>
            <person name="Reidenbach K.R."/>
            <person name="Rogers Y.H."/>
            <person name="Roth C.W."/>
            <person name="Schneider J.R."/>
            <person name="Schatz M."/>
            <person name="Shumway M."/>
            <person name="Stanke M."/>
            <person name="Stinson E.O."/>
            <person name="Tubio J.M."/>
            <person name="Vanzee J.P."/>
            <person name="Verjovski-Almeida S."/>
            <person name="Werner D."/>
            <person name="White O."/>
            <person name="Wyder S."/>
            <person name="Zeng Q."/>
            <person name="Zhao Q."/>
            <person name="Zhao Y."/>
            <person name="Hill C.A."/>
            <person name="Raikhel A.S."/>
            <person name="Soares M.B."/>
            <person name="Knudson D.L."/>
            <person name="Lee N.H."/>
            <person name="Galagan J."/>
            <person name="Salzberg S.L."/>
            <person name="Paulsen I.T."/>
            <person name="Dimopoulos G."/>
            <person name="Collins F.H."/>
            <person name="Birren B."/>
            <person name="Fraser-Liggett C.M."/>
            <person name="Severson D.W."/>
        </authorList>
    </citation>
    <scope>NUCLEOTIDE SEQUENCE [LARGE SCALE GENOMIC DNA]</scope>
    <source>
        <strain evidence="7">Liverpool</strain>
    </source>
</reference>
<dbReference type="InterPro" id="IPR034763">
    <property type="entry name" value="P14a_insect"/>
</dbReference>
<reference evidence="7" key="3">
    <citation type="submission" date="2012-09" db="EMBL/GenBank/DDBJ databases">
        <authorList>
            <consortium name="VectorBase"/>
        </authorList>
    </citation>
    <scope>NUCLEOTIDE SEQUENCE</scope>
    <source>
        <strain evidence="7">Liverpool</strain>
    </source>
</reference>
<dbReference type="PANTHER" id="PTHR10334">
    <property type="entry name" value="CYSTEINE-RICH SECRETORY PROTEIN-RELATED"/>
    <property type="match status" value="1"/>
</dbReference>
<proteinExistence type="inferred from homology"/>
<dbReference type="EMBL" id="CH477261">
    <property type="protein sequence ID" value="EAT45677.1"/>
    <property type="molecule type" value="Genomic_DNA"/>
</dbReference>
<dbReference type="PIRSF" id="PIRSF038921">
    <property type="entry name" value="P14a"/>
    <property type="match status" value="1"/>
</dbReference>
<evidence type="ECO:0000259" key="6">
    <source>
        <dbReference type="SMART" id="SM00198"/>
    </source>
</evidence>
<dbReference type="AlphaFoldDB" id="Q0IG80"/>
<keyword evidence="3" id="KW-0964">Secreted</keyword>
<protein>
    <submittedName>
        <fullName evidence="7">AAEL003057-PB</fullName>
    </submittedName>
</protein>
<organism evidence="7 8">
    <name type="scientific">Aedes aegypti</name>
    <name type="common">Yellowfever mosquito</name>
    <name type="synonym">Culex aegypti</name>
    <dbReference type="NCBI Taxonomy" id="7159"/>
    <lineage>
        <taxon>Eukaryota</taxon>
        <taxon>Metazoa</taxon>
        <taxon>Ecdysozoa</taxon>
        <taxon>Arthropoda</taxon>
        <taxon>Hexapoda</taxon>
        <taxon>Insecta</taxon>
        <taxon>Pterygota</taxon>
        <taxon>Neoptera</taxon>
        <taxon>Endopterygota</taxon>
        <taxon>Diptera</taxon>
        <taxon>Nematocera</taxon>
        <taxon>Culicoidea</taxon>
        <taxon>Culicidae</taxon>
        <taxon>Culicinae</taxon>
        <taxon>Aedini</taxon>
        <taxon>Aedes</taxon>
        <taxon>Stegomyia</taxon>
    </lineage>
</organism>
<evidence type="ECO:0000313" key="8">
    <source>
        <dbReference type="Proteomes" id="UP000682892"/>
    </source>
</evidence>
<dbReference type="KEGG" id="aag:5576983"/>
<feature type="domain" description="SCP" evidence="6">
    <location>
        <begin position="68"/>
        <end position="230"/>
    </location>
</feature>